<evidence type="ECO:0000256" key="4">
    <source>
        <dbReference type="ARBA" id="ARBA00022643"/>
    </source>
</evidence>
<keyword evidence="8" id="KW-1185">Reference proteome</keyword>
<sequence>MTLSTVDEDGIPDARILIVKKITDNHWYFATSAESKKGMQLKKAISLDFLERSDDARAVAILAKQSKVLPQLKEVELALEKAKEQIQLQPELISPDWRLYAVLANEVEFWQADPKRKHTRVKYYCKRNQWEHCLLWP</sequence>
<evidence type="ECO:0000313" key="8">
    <source>
        <dbReference type="Proteomes" id="UP000674416"/>
    </source>
</evidence>
<evidence type="ECO:0000256" key="1">
    <source>
        <dbReference type="ARBA" id="ARBA00001917"/>
    </source>
</evidence>
<dbReference type="InterPro" id="IPR000659">
    <property type="entry name" value="Pyridox_Oxase"/>
</dbReference>
<dbReference type="Pfam" id="PF10590">
    <property type="entry name" value="PNP_phzG_C"/>
    <property type="match status" value="1"/>
</dbReference>
<feature type="domain" description="Pyridoxine 5'-phosphate oxidase dimerisation C-terminal" evidence="6">
    <location>
        <begin position="97"/>
        <end position="137"/>
    </location>
</feature>
<name>A0ABS4CSZ1_9BACI</name>
<dbReference type="InterPro" id="IPR019740">
    <property type="entry name" value="Pyridox_Oxase_CS"/>
</dbReference>
<comment type="cofactor">
    <cofactor evidence="1">
        <name>FMN</name>
        <dbReference type="ChEBI" id="CHEBI:58210"/>
    </cofactor>
</comment>
<organism evidence="7 8">
    <name type="scientific">Bacillus capparidis</name>
    <dbReference type="NCBI Taxonomy" id="1840411"/>
    <lineage>
        <taxon>Bacteria</taxon>
        <taxon>Bacillati</taxon>
        <taxon>Bacillota</taxon>
        <taxon>Bacilli</taxon>
        <taxon>Bacillales</taxon>
        <taxon>Bacillaceae</taxon>
        <taxon>Bacillus</taxon>
    </lineage>
</organism>
<evidence type="ECO:0000256" key="2">
    <source>
        <dbReference type="ARBA" id="ARBA00007301"/>
    </source>
</evidence>
<evidence type="ECO:0000256" key="3">
    <source>
        <dbReference type="ARBA" id="ARBA00022630"/>
    </source>
</evidence>
<dbReference type="EMBL" id="JAFDST010000001">
    <property type="protein sequence ID" value="MBP1080249.1"/>
    <property type="molecule type" value="Genomic_DNA"/>
</dbReference>
<proteinExistence type="inferred from homology"/>
<keyword evidence="4" id="KW-0288">FMN</keyword>
<dbReference type="InterPro" id="IPR019576">
    <property type="entry name" value="Pyridoxamine_oxidase_dimer_C"/>
</dbReference>
<protein>
    <submittedName>
        <fullName evidence="7">Pyridoxamine 5'-phosphate oxidase</fullName>
        <ecNumber evidence="7">1.4.3.5</ecNumber>
    </submittedName>
</protein>
<dbReference type="InterPro" id="IPR012349">
    <property type="entry name" value="Split_barrel_FMN-bd"/>
</dbReference>
<reference evidence="7 8" key="1">
    <citation type="submission" date="2021-01" db="EMBL/GenBank/DDBJ databases">
        <title>Genomic Encyclopedia of Type Strains, Phase IV (KMG-IV): sequencing the most valuable type-strain genomes for metagenomic binning, comparative biology and taxonomic classification.</title>
        <authorList>
            <person name="Goeker M."/>
        </authorList>
    </citation>
    <scope>NUCLEOTIDE SEQUENCE [LARGE SCALE GENOMIC DNA]</scope>
    <source>
        <strain evidence="7 8">DSM 103394</strain>
    </source>
</reference>
<evidence type="ECO:0000259" key="6">
    <source>
        <dbReference type="Pfam" id="PF10590"/>
    </source>
</evidence>
<comment type="similarity">
    <text evidence="2">Belongs to the pyridoxamine 5'-phosphate oxidase family.</text>
</comment>
<dbReference type="EC" id="1.4.3.5" evidence="7"/>
<comment type="caution">
    <text evidence="7">The sequence shown here is derived from an EMBL/GenBank/DDBJ whole genome shotgun (WGS) entry which is preliminary data.</text>
</comment>
<keyword evidence="3" id="KW-0285">Flavoprotein</keyword>
<keyword evidence="5 7" id="KW-0560">Oxidoreductase</keyword>
<dbReference type="PANTHER" id="PTHR10851:SF0">
    <property type="entry name" value="PYRIDOXINE-5'-PHOSPHATE OXIDASE"/>
    <property type="match status" value="1"/>
</dbReference>
<dbReference type="Gene3D" id="2.30.110.10">
    <property type="entry name" value="Electron Transport, Fmn-binding Protein, Chain A"/>
    <property type="match status" value="2"/>
</dbReference>
<evidence type="ECO:0000256" key="5">
    <source>
        <dbReference type="ARBA" id="ARBA00023002"/>
    </source>
</evidence>
<dbReference type="Proteomes" id="UP000674416">
    <property type="component" value="Unassembled WGS sequence"/>
</dbReference>
<accession>A0ABS4CSZ1</accession>
<gene>
    <name evidence="7" type="ORF">JOC74_000737</name>
</gene>
<dbReference type="PROSITE" id="PS01064">
    <property type="entry name" value="PYRIDOX_OXIDASE"/>
    <property type="match status" value="1"/>
</dbReference>
<evidence type="ECO:0000313" key="7">
    <source>
        <dbReference type="EMBL" id="MBP1080249.1"/>
    </source>
</evidence>
<dbReference type="PANTHER" id="PTHR10851">
    <property type="entry name" value="PYRIDOXINE-5-PHOSPHATE OXIDASE"/>
    <property type="match status" value="1"/>
</dbReference>
<dbReference type="GO" id="GO:0004733">
    <property type="term" value="F:pyridoxamine phosphate oxidase activity"/>
    <property type="evidence" value="ECO:0007669"/>
    <property type="project" value="UniProtKB-EC"/>
</dbReference>
<dbReference type="SUPFAM" id="SSF50475">
    <property type="entry name" value="FMN-binding split barrel"/>
    <property type="match status" value="1"/>
</dbReference>